<organism evidence="2 3">
    <name type="scientific">Clarias magur</name>
    <name type="common">Asian catfish</name>
    <name type="synonym">Macropteronotus magur</name>
    <dbReference type="NCBI Taxonomy" id="1594786"/>
    <lineage>
        <taxon>Eukaryota</taxon>
        <taxon>Metazoa</taxon>
        <taxon>Chordata</taxon>
        <taxon>Craniata</taxon>
        <taxon>Vertebrata</taxon>
        <taxon>Euteleostomi</taxon>
        <taxon>Actinopterygii</taxon>
        <taxon>Neopterygii</taxon>
        <taxon>Teleostei</taxon>
        <taxon>Ostariophysi</taxon>
        <taxon>Siluriformes</taxon>
        <taxon>Clariidae</taxon>
        <taxon>Clarias</taxon>
    </lineage>
</organism>
<dbReference type="PANTHER" id="PTHR14739">
    <property type="entry name" value="MICROTUBULE-ASSOCIATED PROTEIN 9"/>
    <property type="match status" value="1"/>
</dbReference>
<dbReference type="GO" id="GO:1902412">
    <property type="term" value="P:regulation of mitotic cytokinesis"/>
    <property type="evidence" value="ECO:0007669"/>
    <property type="project" value="TreeGrafter"/>
</dbReference>
<evidence type="ECO:0000313" key="2">
    <source>
        <dbReference type="EMBL" id="KAF5880088.1"/>
    </source>
</evidence>
<dbReference type="InterPro" id="IPR026106">
    <property type="entry name" value="MAP9"/>
</dbReference>
<comment type="caution">
    <text evidence="2">The sequence shown here is derived from an EMBL/GenBank/DDBJ whole genome shotgun (WGS) entry which is preliminary data.</text>
</comment>
<dbReference type="EMBL" id="QNUK01001693">
    <property type="protein sequence ID" value="KAF5880088.1"/>
    <property type="molecule type" value="Genomic_DNA"/>
</dbReference>
<feature type="non-terminal residue" evidence="2">
    <location>
        <position position="1"/>
    </location>
</feature>
<keyword evidence="3" id="KW-1185">Reference proteome</keyword>
<evidence type="ECO:0000256" key="1">
    <source>
        <dbReference type="SAM" id="MobiDB-lite"/>
    </source>
</evidence>
<feature type="compositionally biased region" description="Polar residues" evidence="1">
    <location>
        <begin position="45"/>
        <end position="65"/>
    </location>
</feature>
<feature type="region of interest" description="Disordered" evidence="1">
    <location>
        <begin position="342"/>
        <end position="375"/>
    </location>
</feature>
<dbReference type="GO" id="GO:0000235">
    <property type="term" value="C:astral microtubule"/>
    <property type="evidence" value="ECO:0007669"/>
    <property type="project" value="TreeGrafter"/>
</dbReference>
<dbReference type="AlphaFoldDB" id="A0A8J4WY57"/>
<feature type="compositionally biased region" description="Pro residues" evidence="1">
    <location>
        <begin position="1"/>
        <end position="19"/>
    </location>
</feature>
<feature type="region of interest" description="Disordered" evidence="1">
    <location>
        <begin position="181"/>
        <end position="201"/>
    </location>
</feature>
<name>A0A8J4WY57_CLAMG</name>
<gene>
    <name evidence="2" type="primary">map9</name>
    <name evidence="2" type="ORF">DAT39_023409</name>
</gene>
<feature type="region of interest" description="Disordered" evidence="1">
    <location>
        <begin position="1"/>
        <end position="124"/>
    </location>
</feature>
<proteinExistence type="predicted"/>
<dbReference type="PANTHER" id="PTHR14739:SF9">
    <property type="entry name" value="MICROTUBULE-ASSOCIATED PROTEIN 9"/>
    <property type="match status" value="1"/>
</dbReference>
<dbReference type="Proteomes" id="UP000727407">
    <property type="component" value="Unassembled WGS sequence"/>
</dbReference>
<evidence type="ECO:0000313" key="3">
    <source>
        <dbReference type="Proteomes" id="UP000727407"/>
    </source>
</evidence>
<protein>
    <submittedName>
        <fullName evidence="2">Microtubule-associated protein 9 isoform X1</fullName>
    </submittedName>
</protein>
<dbReference type="OrthoDB" id="8956542at2759"/>
<dbReference type="GO" id="GO:0090307">
    <property type="term" value="P:mitotic spindle assembly"/>
    <property type="evidence" value="ECO:0007669"/>
    <property type="project" value="TreeGrafter"/>
</dbReference>
<dbReference type="GO" id="GO:0008017">
    <property type="term" value="F:microtubule binding"/>
    <property type="evidence" value="ECO:0007669"/>
    <property type="project" value="TreeGrafter"/>
</dbReference>
<sequence>VFEATPPTPAPRQRAPPSPVSGCAEENVQTQSRAAASPVCPKHTAGNSGSDVGQDDVSVTLNTHSRPLEGAESTDLTGEEARDQGKHQPGSDLGETSPRQRVRSPESRPGSSRKSRRTPLYSTQSRYLGTLKVLEQKACSQETGPDAVDSLRAAIYQDWLKRKEEKLQATFRAKIQEEKLKEEKKNEEEVSKKAEAKASYEAWKEKKHEALRVTIREKQEALRKLQKEMEAREEKKETAKRVFEKWKLEHDELLREQRQKQLQTENRLKEKKEREKEERKRESRCSFAQWSDRKKEVIEDKLKFERRKQRIRKIEDQYEKEEKEKTALDLYDQWLRRKELEQKQERRERKVRAGVVEEPPSPPWSPPNRTIPFGK</sequence>
<dbReference type="GO" id="GO:0000281">
    <property type="term" value="P:mitotic cytokinesis"/>
    <property type="evidence" value="ECO:0007669"/>
    <property type="project" value="InterPro"/>
</dbReference>
<reference evidence="2" key="1">
    <citation type="submission" date="2020-07" db="EMBL/GenBank/DDBJ databases">
        <title>Clarias magur genome sequencing, assembly and annotation.</title>
        <authorList>
            <person name="Kushwaha B."/>
            <person name="Kumar R."/>
            <person name="Das P."/>
            <person name="Joshi C.G."/>
            <person name="Kumar D."/>
            <person name="Nagpure N.S."/>
            <person name="Pandey M."/>
            <person name="Agarwal S."/>
            <person name="Srivastava S."/>
            <person name="Singh M."/>
            <person name="Sahoo L."/>
            <person name="Jayasankar P."/>
            <person name="Meher P.K."/>
            <person name="Koringa P.G."/>
            <person name="Iquebal M.A."/>
            <person name="Das S.P."/>
            <person name="Bit A."/>
            <person name="Patnaik S."/>
            <person name="Patel N."/>
            <person name="Shah T.M."/>
            <person name="Hinsu A."/>
            <person name="Jena J.K."/>
        </authorList>
    </citation>
    <scope>NUCLEOTIDE SEQUENCE</scope>
    <source>
        <strain evidence="2">CIFAMagur01</strain>
        <tissue evidence="2">Testis</tissue>
    </source>
</reference>
<feature type="compositionally biased region" description="Basic and acidic residues" evidence="1">
    <location>
        <begin position="266"/>
        <end position="284"/>
    </location>
</feature>
<accession>A0A8J4WY57</accession>
<feature type="region of interest" description="Disordered" evidence="1">
    <location>
        <begin position="259"/>
        <end position="289"/>
    </location>
</feature>